<dbReference type="GeneID" id="54456154"/>
<dbReference type="RefSeq" id="XP_033580393.1">
    <property type="nucleotide sequence ID" value="XM_033715261.1"/>
</dbReference>
<dbReference type="Pfam" id="PF13621">
    <property type="entry name" value="Cupin_8"/>
    <property type="match status" value="1"/>
</dbReference>
<protein>
    <submittedName>
        <fullName evidence="2 4">Clavaminate synthase-like protein</fullName>
    </submittedName>
</protein>
<feature type="domain" description="JmjC" evidence="1">
    <location>
        <begin position="124"/>
        <end position="282"/>
    </location>
</feature>
<dbReference type="PANTHER" id="PTHR12461">
    <property type="entry name" value="HYPOXIA-INDUCIBLE FACTOR 1 ALPHA INHIBITOR-RELATED"/>
    <property type="match status" value="1"/>
</dbReference>
<dbReference type="AlphaFoldDB" id="A0A6A6YY56"/>
<proteinExistence type="predicted"/>
<organism evidence="2">
    <name type="scientific">Mytilinidion resinicola</name>
    <dbReference type="NCBI Taxonomy" id="574789"/>
    <lineage>
        <taxon>Eukaryota</taxon>
        <taxon>Fungi</taxon>
        <taxon>Dikarya</taxon>
        <taxon>Ascomycota</taxon>
        <taxon>Pezizomycotina</taxon>
        <taxon>Dothideomycetes</taxon>
        <taxon>Pleosporomycetidae</taxon>
        <taxon>Mytilinidiales</taxon>
        <taxon>Mytilinidiaceae</taxon>
        <taxon>Mytilinidion</taxon>
    </lineage>
</organism>
<reference evidence="4" key="2">
    <citation type="submission" date="2020-04" db="EMBL/GenBank/DDBJ databases">
        <authorList>
            <consortium name="NCBI Genome Project"/>
        </authorList>
    </citation>
    <scope>NUCLEOTIDE SEQUENCE</scope>
    <source>
        <strain evidence="4">CBS 304.34</strain>
    </source>
</reference>
<gene>
    <name evidence="2 4" type="ORF">BDZ99DRAFT_381870</name>
</gene>
<reference evidence="2 4" key="1">
    <citation type="journal article" date="2020" name="Stud. Mycol.">
        <title>101 Dothideomycetes genomes: a test case for predicting lifestyles and emergence of pathogens.</title>
        <authorList>
            <person name="Haridas S."/>
            <person name="Albert R."/>
            <person name="Binder M."/>
            <person name="Bloem J."/>
            <person name="Labutti K."/>
            <person name="Salamov A."/>
            <person name="Andreopoulos B."/>
            <person name="Baker S."/>
            <person name="Barry K."/>
            <person name="Bills G."/>
            <person name="Bluhm B."/>
            <person name="Cannon C."/>
            <person name="Castanera R."/>
            <person name="Culley D."/>
            <person name="Daum C."/>
            <person name="Ezra D."/>
            <person name="Gonzalez J."/>
            <person name="Henrissat B."/>
            <person name="Kuo A."/>
            <person name="Liang C."/>
            <person name="Lipzen A."/>
            <person name="Lutzoni F."/>
            <person name="Magnuson J."/>
            <person name="Mondo S."/>
            <person name="Nolan M."/>
            <person name="Ohm R."/>
            <person name="Pangilinan J."/>
            <person name="Park H.-J."/>
            <person name="Ramirez L."/>
            <person name="Alfaro M."/>
            <person name="Sun H."/>
            <person name="Tritt A."/>
            <person name="Yoshinaga Y."/>
            <person name="Zwiers L.-H."/>
            <person name="Turgeon B."/>
            <person name="Goodwin S."/>
            <person name="Spatafora J."/>
            <person name="Crous P."/>
            <person name="Grigoriev I."/>
        </authorList>
    </citation>
    <scope>NUCLEOTIDE SEQUENCE</scope>
    <source>
        <strain evidence="2 4">CBS 304.34</strain>
    </source>
</reference>
<accession>A0A6A6YY56</accession>
<sequence>MSARLGSRISRFRSMNFLDTFSIDSFRTSHFNPRVPALLRNQFHQIPAISRWFDPYSFKPGFHQLNSDYLAPYGSVIVPLELTRATHPLSDSMPDDAEHHSQTFQRFEAPLSVLLASCSSSHSSPGNLYLAQCSLDSLPLPLQADLPTPDVVLKAGRGDIYANSLWLGRPPTRTPLHRDPNPNIFVQLAGQKVVRLMEPGAGRAVYEQSRSANGHANMRGQEMMEGEEMERLEDAIWGEAGEAQGWEAILGSGDGLFIPKGWWHSVRSFGDGITGSVNWWFR</sequence>
<dbReference type="PROSITE" id="PS51184">
    <property type="entry name" value="JMJC"/>
    <property type="match status" value="1"/>
</dbReference>
<dbReference type="OrthoDB" id="263283at2759"/>
<reference evidence="4" key="3">
    <citation type="submission" date="2025-04" db="UniProtKB">
        <authorList>
            <consortium name="RefSeq"/>
        </authorList>
    </citation>
    <scope>IDENTIFICATION</scope>
    <source>
        <strain evidence="4">CBS 304.34</strain>
    </source>
</reference>
<dbReference type="InterPro" id="IPR003347">
    <property type="entry name" value="JmjC_dom"/>
</dbReference>
<dbReference type="Gene3D" id="2.60.120.650">
    <property type="entry name" value="Cupin"/>
    <property type="match status" value="1"/>
</dbReference>
<dbReference type="SUPFAM" id="SSF51197">
    <property type="entry name" value="Clavaminate synthase-like"/>
    <property type="match status" value="1"/>
</dbReference>
<dbReference type="InterPro" id="IPR041667">
    <property type="entry name" value="Cupin_8"/>
</dbReference>
<dbReference type="EMBL" id="MU003696">
    <property type="protein sequence ID" value="KAF2813429.1"/>
    <property type="molecule type" value="Genomic_DNA"/>
</dbReference>
<dbReference type="Proteomes" id="UP000504636">
    <property type="component" value="Unplaced"/>
</dbReference>
<dbReference type="PANTHER" id="PTHR12461:SF105">
    <property type="entry name" value="HYPOXIA-INDUCIBLE FACTOR 1-ALPHA INHIBITOR"/>
    <property type="match status" value="1"/>
</dbReference>
<evidence type="ECO:0000313" key="3">
    <source>
        <dbReference type="Proteomes" id="UP000504636"/>
    </source>
</evidence>
<evidence type="ECO:0000313" key="2">
    <source>
        <dbReference type="EMBL" id="KAF2813429.1"/>
    </source>
</evidence>
<name>A0A6A6YY56_9PEZI</name>
<evidence type="ECO:0000313" key="4">
    <source>
        <dbReference type="RefSeq" id="XP_033580393.1"/>
    </source>
</evidence>
<keyword evidence="3" id="KW-1185">Reference proteome</keyword>
<evidence type="ECO:0000259" key="1">
    <source>
        <dbReference type="PROSITE" id="PS51184"/>
    </source>
</evidence>